<comment type="similarity">
    <text evidence="1">Belongs to the phosphate/phosphite/phosphonate binding protein family.</text>
</comment>
<reference evidence="5 6" key="1">
    <citation type="submission" date="2024-07" db="EMBL/GenBank/DDBJ databases">
        <authorList>
            <person name="Li M."/>
        </authorList>
    </citation>
    <scope>NUCLEOTIDE SEQUENCE [LARGE SCALE GENOMIC DNA]</scope>
    <source>
        <strain evidence="5 6">25A3E</strain>
    </source>
</reference>
<dbReference type="CDD" id="cd13575">
    <property type="entry name" value="PBP2_PnhD"/>
    <property type="match status" value="1"/>
</dbReference>
<dbReference type="NCBIfam" id="TIGR03431">
    <property type="entry name" value="PhnD"/>
    <property type="match status" value="1"/>
</dbReference>
<feature type="signal peptide" evidence="4">
    <location>
        <begin position="1"/>
        <end position="25"/>
    </location>
</feature>
<keyword evidence="2 4" id="KW-0732">Signal</keyword>
<dbReference type="Pfam" id="PF12974">
    <property type="entry name" value="Phosphonate-bd"/>
    <property type="match status" value="1"/>
</dbReference>
<evidence type="ECO:0000256" key="3">
    <source>
        <dbReference type="SAM" id="Coils"/>
    </source>
</evidence>
<dbReference type="Gene3D" id="3.40.190.10">
    <property type="entry name" value="Periplasmic binding protein-like II"/>
    <property type="match status" value="2"/>
</dbReference>
<evidence type="ECO:0000256" key="4">
    <source>
        <dbReference type="SAM" id="SignalP"/>
    </source>
</evidence>
<feature type="chain" id="PRO_5046987155" evidence="4">
    <location>
        <begin position="26"/>
        <end position="334"/>
    </location>
</feature>
<dbReference type="PANTHER" id="PTHR35841:SF1">
    <property type="entry name" value="PHOSPHONATES-BINDING PERIPLASMIC PROTEIN"/>
    <property type="match status" value="1"/>
</dbReference>
<dbReference type="RefSeq" id="WP_369288086.1">
    <property type="nucleotide sequence ID" value="NZ_JBFTEG010000010.1"/>
</dbReference>
<evidence type="ECO:0000313" key="6">
    <source>
        <dbReference type="Proteomes" id="UP001560296"/>
    </source>
</evidence>
<dbReference type="Proteomes" id="UP001560296">
    <property type="component" value="Unassembled WGS sequence"/>
</dbReference>
<protein>
    <submittedName>
        <fullName evidence="5">Phosphonate ABC transporter substrate-binding protein</fullName>
    </submittedName>
</protein>
<dbReference type="InterPro" id="IPR005770">
    <property type="entry name" value="PhnD"/>
</dbReference>
<name>A0ABV3YX39_9PSED</name>
<gene>
    <name evidence="5" type="primary">phnD</name>
    <name evidence="5" type="ORF">AB5S05_13705</name>
</gene>
<dbReference type="NCBIfam" id="TIGR01098">
    <property type="entry name" value="3A0109s03R"/>
    <property type="match status" value="1"/>
</dbReference>
<evidence type="ECO:0000256" key="1">
    <source>
        <dbReference type="ARBA" id="ARBA00007162"/>
    </source>
</evidence>
<organism evidence="5 6">
    <name type="scientific">Pseudomonas zhanjiangensis</name>
    <dbReference type="NCBI Taxonomy" id="3239015"/>
    <lineage>
        <taxon>Bacteria</taxon>
        <taxon>Pseudomonadati</taxon>
        <taxon>Pseudomonadota</taxon>
        <taxon>Gammaproteobacteria</taxon>
        <taxon>Pseudomonadales</taxon>
        <taxon>Pseudomonadaceae</taxon>
        <taxon>Pseudomonas</taxon>
    </lineage>
</organism>
<dbReference type="EMBL" id="JBFTEG010000010">
    <property type="protein sequence ID" value="MEX6503120.1"/>
    <property type="molecule type" value="Genomic_DNA"/>
</dbReference>
<dbReference type="SUPFAM" id="SSF53850">
    <property type="entry name" value="Periplasmic binding protein-like II"/>
    <property type="match status" value="1"/>
</dbReference>
<feature type="coiled-coil region" evidence="3">
    <location>
        <begin position="301"/>
        <end position="328"/>
    </location>
</feature>
<dbReference type="PANTHER" id="PTHR35841">
    <property type="entry name" value="PHOSPHONATES-BINDING PERIPLASMIC PROTEIN"/>
    <property type="match status" value="1"/>
</dbReference>
<evidence type="ECO:0000256" key="2">
    <source>
        <dbReference type="ARBA" id="ARBA00022729"/>
    </source>
</evidence>
<proteinExistence type="inferred from homology"/>
<comment type="caution">
    <text evidence="5">The sequence shown here is derived from an EMBL/GenBank/DDBJ whole genome shotgun (WGS) entry which is preliminary data.</text>
</comment>
<sequence length="334" mass="36777">MFKRISHVLAASALLTGSLLGSAQAVEPEINFGIISTESSQNLKTLWDPFLADMSQQTGLKIKAFFAPDYAGIIQGMRFDKVDVAWYGNKAAMEAVDRAGGEIFAQTVAANGSQGYYSLMVAHKDSPIDSIEDMLKNAKNLTFANGDPNSTSGYLVPGYYVFAKNNVDANQAFKRALNGSHEVNALSVANKQIDVGTFNSEGMERLQVTAPDKAAQLKVIWQSPLIPSDPMVWRKNLDEGTKAKLRTFFMTYGAKPQEKKVLADLQWGQFRASDDDQLLPIRQLELFKQRTEVINNAKLSDADKQAKLKALDEQLAKLEKRMAELDQQDAASAS</sequence>
<keyword evidence="6" id="KW-1185">Reference proteome</keyword>
<dbReference type="Gene3D" id="1.20.58.90">
    <property type="match status" value="1"/>
</dbReference>
<dbReference type="InterPro" id="IPR017797">
    <property type="entry name" value="Phosphnate-bd"/>
</dbReference>
<accession>A0ABV3YX39</accession>
<evidence type="ECO:0000313" key="5">
    <source>
        <dbReference type="EMBL" id="MEX6503120.1"/>
    </source>
</evidence>
<keyword evidence="3" id="KW-0175">Coiled coil</keyword>